<feature type="signal peptide" evidence="1">
    <location>
        <begin position="1"/>
        <end position="26"/>
    </location>
</feature>
<dbReference type="Pfam" id="PF08486">
    <property type="entry name" value="SpoIID"/>
    <property type="match status" value="1"/>
</dbReference>
<dbReference type="OrthoDB" id="9794671at2"/>
<reference evidence="3 4" key="1">
    <citation type="journal article" date="2011" name="Stand. Genomic Sci.">
        <title>Complete genome sequence of Deinococcus maricopensis type strain (LB-34).</title>
        <authorList>
            <person name="Pukall R."/>
            <person name="Zeytun A."/>
            <person name="Lucas S."/>
            <person name="Lapidus A."/>
            <person name="Hammon N."/>
            <person name="Deshpande S."/>
            <person name="Nolan M."/>
            <person name="Cheng J.F."/>
            <person name="Pitluck S."/>
            <person name="Liolios K."/>
            <person name="Pagani I."/>
            <person name="Mikhailova N."/>
            <person name="Ivanova N."/>
            <person name="Mavromatis K."/>
            <person name="Pati A."/>
            <person name="Tapia R."/>
            <person name="Han C."/>
            <person name="Goodwin L."/>
            <person name="Chen A."/>
            <person name="Palaniappan K."/>
            <person name="Land M."/>
            <person name="Hauser L."/>
            <person name="Chang Y.J."/>
            <person name="Jeffries C.D."/>
            <person name="Brambilla E.M."/>
            <person name="Rohde M."/>
            <person name="Goker M."/>
            <person name="Detter J.C."/>
            <person name="Woyke T."/>
            <person name="Bristow J."/>
            <person name="Eisen J.A."/>
            <person name="Markowitz V."/>
            <person name="Hugenholtz P."/>
            <person name="Kyrpides N.C."/>
            <person name="Klenk H.P."/>
        </authorList>
    </citation>
    <scope>NUCLEOTIDE SEQUENCE [LARGE SCALE GENOMIC DNA]</scope>
    <source>
        <strain evidence="4">DSM 21211 / LMG 22137 / NRRL B-23946 / LB-34</strain>
    </source>
</reference>
<evidence type="ECO:0000256" key="1">
    <source>
        <dbReference type="SAM" id="SignalP"/>
    </source>
</evidence>
<evidence type="ECO:0000313" key="3">
    <source>
        <dbReference type="EMBL" id="ADV68729.1"/>
    </source>
</evidence>
<dbReference type="EMBL" id="CP002454">
    <property type="protein sequence ID" value="ADV68729.1"/>
    <property type="molecule type" value="Genomic_DNA"/>
</dbReference>
<dbReference type="KEGG" id="dmr:Deima_3100"/>
<sequence length="414" mass="42167" precursor="true">MRAPLFLRALRPLALLAALGAGAAHAVNIRVLVASAPQLTVRTPLTNAALPGTTAQPAGATEWVIGVRGRNLTVGGQDSGSDALYLPPAANSTLEIAGRTYRGGVQLRAVNGGVQAVNVVDMEAYLRGVVPAEMPASWPQEALKAQAVIARTYAASRVNPNAPYDVCATEQCQVYGGVAREANNSDAAINATAGQVVSYAGRAAKTFFSSDSGGFTASSAEVWGEALPYLVAKADPASQGPKSQWSMSVPYPRVAEVAARYGVRVGRVTGVQVTRASASGRPQELTLTGTSGTARLAGADAGGFVRSLGAYSTRVTFTPGADALLVAGAGSGHGVGLSQYGASGLAQQAWTHLQILGFYYPGASISALLGVAGKGPLLADTVPLNDAARLQAFTARHAPAPLTAVTPTLHLAGL</sequence>
<proteinExistence type="predicted"/>
<dbReference type="PANTHER" id="PTHR30032:SF4">
    <property type="entry name" value="AMIDASE ENHANCER"/>
    <property type="match status" value="1"/>
</dbReference>
<evidence type="ECO:0000313" key="4">
    <source>
        <dbReference type="Proteomes" id="UP000008635"/>
    </source>
</evidence>
<dbReference type="eggNOG" id="COG2385">
    <property type="taxonomic scope" value="Bacteria"/>
</dbReference>
<dbReference type="STRING" id="709986.Deima_3100"/>
<feature type="domain" description="Sporulation stage II protein D amidase enhancer LytB N-terminal" evidence="2">
    <location>
        <begin position="111"/>
        <end position="199"/>
    </location>
</feature>
<dbReference type="InterPro" id="IPR013486">
    <property type="entry name" value="SpoIID/LytB"/>
</dbReference>
<name>E8UC68_DEIML</name>
<organism evidence="3 4">
    <name type="scientific">Deinococcus maricopensis (strain DSM 21211 / LMG 22137 / NRRL B-23946 / LB-34)</name>
    <dbReference type="NCBI Taxonomy" id="709986"/>
    <lineage>
        <taxon>Bacteria</taxon>
        <taxon>Thermotogati</taxon>
        <taxon>Deinococcota</taxon>
        <taxon>Deinococci</taxon>
        <taxon>Deinococcales</taxon>
        <taxon>Deinococcaceae</taxon>
        <taxon>Deinococcus</taxon>
    </lineage>
</organism>
<dbReference type="AlphaFoldDB" id="E8UC68"/>
<dbReference type="GO" id="GO:0030288">
    <property type="term" value="C:outer membrane-bounded periplasmic space"/>
    <property type="evidence" value="ECO:0007669"/>
    <property type="project" value="TreeGrafter"/>
</dbReference>
<keyword evidence="4" id="KW-1185">Reference proteome</keyword>
<gene>
    <name evidence="3" type="ordered locus">Deima_3100</name>
</gene>
<dbReference type="NCBIfam" id="TIGR02669">
    <property type="entry name" value="SpoIID_LytB"/>
    <property type="match status" value="1"/>
</dbReference>
<dbReference type="HOGENOM" id="CLU_021203_3_3_0"/>
<accession>E8UC68</accession>
<dbReference type="InterPro" id="IPR051922">
    <property type="entry name" value="Bact_Sporulation_Assoc"/>
</dbReference>
<dbReference type="InterPro" id="IPR013693">
    <property type="entry name" value="SpoIID/LytB_N"/>
</dbReference>
<protein>
    <submittedName>
        <fullName evidence="3">SpoIID/LytB domain protein</fullName>
    </submittedName>
</protein>
<dbReference type="RefSeq" id="WP_013558232.1">
    <property type="nucleotide sequence ID" value="NC_014958.1"/>
</dbReference>
<evidence type="ECO:0000259" key="2">
    <source>
        <dbReference type="Pfam" id="PF08486"/>
    </source>
</evidence>
<dbReference type="Proteomes" id="UP000008635">
    <property type="component" value="Chromosome"/>
</dbReference>
<reference evidence="4" key="2">
    <citation type="submission" date="2011-01" db="EMBL/GenBank/DDBJ databases">
        <title>The complete genome of Deinococcus maricopensis DSM 21211.</title>
        <authorList>
            <consortium name="US DOE Joint Genome Institute (JGI-PGF)"/>
            <person name="Lucas S."/>
            <person name="Copeland A."/>
            <person name="Lapidus A."/>
            <person name="Goodwin L."/>
            <person name="Pitluck S."/>
            <person name="Kyrpides N."/>
            <person name="Mavromatis K."/>
            <person name="Pagani I."/>
            <person name="Ivanova N."/>
            <person name="Ovchinnikova G."/>
            <person name="Zeytun A."/>
            <person name="Detter J.C."/>
            <person name="Han C."/>
            <person name="Land M."/>
            <person name="Hauser L."/>
            <person name="Markowitz V."/>
            <person name="Cheng J.-F."/>
            <person name="Hugenholtz P."/>
            <person name="Woyke T."/>
            <person name="Wu D."/>
            <person name="Pukall R."/>
            <person name="Gehrich-Schroeter G."/>
            <person name="Brambilla E."/>
            <person name="Klenk H.-P."/>
            <person name="Eisen J.A."/>
        </authorList>
    </citation>
    <scope>NUCLEOTIDE SEQUENCE [LARGE SCALE GENOMIC DNA]</scope>
    <source>
        <strain evidence="4">DSM 21211 / LMG 22137 / NRRL B-23946 / LB-34</strain>
    </source>
</reference>
<dbReference type="GO" id="GO:0030435">
    <property type="term" value="P:sporulation resulting in formation of a cellular spore"/>
    <property type="evidence" value="ECO:0007669"/>
    <property type="project" value="InterPro"/>
</dbReference>
<keyword evidence="1" id="KW-0732">Signal</keyword>
<feature type="chain" id="PRO_5003231905" evidence="1">
    <location>
        <begin position="27"/>
        <end position="414"/>
    </location>
</feature>
<dbReference type="PANTHER" id="PTHR30032">
    <property type="entry name" value="N-ACETYLMURAMOYL-L-ALANINE AMIDASE-RELATED"/>
    <property type="match status" value="1"/>
</dbReference>